<dbReference type="STRING" id="688270.Celal_3285"/>
<dbReference type="HOGENOM" id="CLU_466681_0_0_10"/>
<dbReference type="Proteomes" id="UP000008634">
    <property type="component" value="Chromosome"/>
</dbReference>
<feature type="compositionally biased region" description="Polar residues" evidence="1">
    <location>
        <begin position="1"/>
        <end position="17"/>
    </location>
</feature>
<proteinExistence type="predicted"/>
<sequence>MSDRNSSFWTNLFGSSDENAEPSINREELSGVDLENYITDLKAKLKSLWTEENQIRENEIQEKKRVKLDRHKKLMDNTLELEASKKQQGSDSSKKIITGVKTYGQAAAPKAILVLTKVAFDTTYDICSDDVADFSDYKKFYILEDVGKYYHWLYKRTNPDDYSTIKPEPIPITFSSTDKIKLTATLKVTSSDPFTKPPEIRITDKDNKYTFGIEKGKKSGEFEVTFKSNNKPYNDTIQHIQNFELVFEYSEDGSNWVKAGSCINTLYVTWKEPLYGTFKGNSPSIEDIDLKIEATFNKGKENITETLLSIGCKQAKGLGNTTKKTADNQEQILDAIFKEFEPKKITRTREGTVYLDKDLSSQGLGYWRNASSLTGSFTRGLRTLLRDGEARCGEFTSLFIYVALSQGIEANQFAFTSAVGAGLVPAPIPPKFINSIFLVKTWTIKDPKAPIENPPTGNKAQGNDKPMHFFWDHVFATFDKGTEQKYYDPSYGAKGSKFFAKPKELLNIYSSNSLTGVVFAKKDALGEPFLDARHSGVYLDIQTASGGKTPFLYKTMTVDMEKYLAFKLYKTTSELHYFEDNTITIEL</sequence>
<feature type="region of interest" description="Disordered" evidence="1">
    <location>
        <begin position="1"/>
        <end position="26"/>
    </location>
</feature>
<reference evidence="2 3" key="1">
    <citation type="journal article" date="2010" name="Stand. Genomic Sci.">
        <title>Complete genome sequence of Cellulophaga algicola type strain (IC166).</title>
        <authorList>
            <person name="Abt B."/>
            <person name="Lu M."/>
            <person name="Misra M."/>
            <person name="Han C."/>
            <person name="Nolan M."/>
            <person name="Lucas S."/>
            <person name="Hammon N."/>
            <person name="Deshpande S."/>
            <person name="Cheng J.F."/>
            <person name="Tapia R."/>
            <person name="Goodwin L."/>
            <person name="Pitluck S."/>
            <person name="Liolios K."/>
            <person name="Pagani I."/>
            <person name="Ivanova N."/>
            <person name="Mavromatis K."/>
            <person name="Ovchinikova G."/>
            <person name="Pati A."/>
            <person name="Chen A."/>
            <person name="Palaniappan K."/>
            <person name="Land M."/>
            <person name="Hauser L."/>
            <person name="Chang Y.J."/>
            <person name="Jeffries C.D."/>
            <person name="Detter J.C."/>
            <person name="Brambilla E."/>
            <person name="Rohde M."/>
            <person name="Tindall B.J."/>
            <person name="Goker M."/>
            <person name="Woyke T."/>
            <person name="Bristow J."/>
            <person name="Eisen J.A."/>
            <person name="Markowitz V."/>
            <person name="Hugenholtz P."/>
            <person name="Kyrpides N.C."/>
            <person name="Klenk H.P."/>
            <person name="Lapidus A."/>
        </authorList>
    </citation>
    <scope>NUCLEOTIDE SEQUENCE [LARGE SCALE GENOMIC DNA]</scope>
    <source>
        <strain evidence="3">DSM 14237 / IC166 / ACAM 630</strain>
    </source>
</reference>
<protein>
    <submittedName>
        <fullName evidence="2">Uncharacterized protein</fullName>
    </submittedName>
</protein>
<name>E6X5J6_CELAD</name>
<dbReference type="RefSeq" id="WP_013552010.1">
    <property type="nucleotide sequence ID" value="NC_014934.1"/>
</dbReference>
<gene>
    <name evidence="2" type="ordered locus">Celal_3285</name>
</gene>
<dbReference type="KEGG" id="cao:Celal_3285"/>
<organism evidence="2 3">
    <name type="scientific">Cellulophaga algicola (strain DSM 14237 / IC166 / ACAM 630)</name>
    <dbReference type="NCBI Taxonomy" id="688270"/>
    <lineage>
        <taxon>Bacteria</taxon>
        <taxon>Pseudomonadati</taxon>
        <taxon>Bacteroidota</taxon>
        <taxon>Flavobacteriia</taxon>
        <taxon>Flavobacteriales</taxon>
        <taxon>Flavobacteriaceae</taxon>
        <taxon>Cellulophaga</taxon>
    </lineage>
</organism>
<dbReference type="EMBL" id="CP002453">
    <property type="protein sequence ID" value="ADV50551.1"/>
    <property type="molecule type" value="Genomic_DNA"/>
</dbReference>
<dbReference type="AlphaFoldDB" id="E6X5J6"/>
<evidence type="ECO:0000256" key="1">
    <source>
        <dbReference type="SAM" id="MobiDB-lite"/>
    </source>
</evidence>
<dbReference type="OrthoDB" id="1212875at2"/>
<evidence type="ECO:0000313" key="3">
    <source>
        <dbReference type="Proteomes" id="UP000008634"/>
    </source>
</evidence>
<evidence type="ECO:0000313" key="2">
    <source>
        <dbReference type="EMBL" id="ADV50551.1"/>
    </source>
</evidence>
<keyword evidence="3" id="KW-1185">Reference proteome</keyword>
<accession>E6X5J6</accession>